<protein>
    <submittedName>
        <fullName evidence="1">9293_t:CDS:1</fullName>
    </submittedName>
</protein>
<comment type="caution">
    <text evidence="1">The sequence shown here is derived from an EMBL/GenBank/DDBJ whole genome shotgun (WGS) entry which is preliminary data.</text>
</comment>
<dbReference type="EMBL" id="CAJVPQ010000456">
    <property type="protein sequence ID" value="CAG8483219.1"/>
    <property type="molecule type" value="Genomic_DNA"/>
</dbReference>
<dbReference type="AlphaFoldDB" id="A0A9N8Z9K3"/>
<accession>A0A9N8Z9K3</accession>
<dbReference type="Proteomes" id="UP000789570">
    <property type="component" value="Unassembled WGS sequence"/>
</dbReference>
<evidence type="ECO:0000313" key="1">
    <source>
        <dbReference type="EMBL" id="CAG8483219.1"/>
    </source>
</evidence>
<organism evidence="1 2">
    <name type="scientific">Funneliformis caledonium</name>
    <dbReference type="NCBI Taxonomy" id="1117310"/>
    <lineage>
        <taxon>Eukaryota</taxon>
        <taxon>Fungi</taxon>
        <taxon>Fungi incertae sedis</taxon>
        <taxon>Mucoromycota</taxon>
        <taxon>Glomeromycotina</taxon>
        <taxon>Glomeromycetes</taxon>
        <taxon>Glomerales</taxon>
        <taxon>Glomeraceae</taxon>
        <taxon>Funneliformis</taxon>
    </lineage>
</organism>
<proteinExistence type="predicted"/>
<sequence>MIKDKNVLTKDDIVKDFKESEMKLQKLFIEYFQVELDNQKARQCEKTKIPEYLILAEAGEGKSYTAQECLRLLIKYTNSNADLQNCLIDVFIFNLSFEDGTKLIWEDEIMSFKNNFKNQYDVIPEYVLCRIAKYRTQEIKDLNVIIILDGHGRALEALGEAVVDKNMNKVNYIDLINNISVNKDQTIFELDGQKINVDDVIQFGLVRFESSDPDRVVGYLLCPYIWLWIMAHAYHENINDPLLRSWDCAYYNEVLSESGEPSTSVQIIERTKHFSKIFEEEYNKATSSGDIFIFYTSAFCQNLELQPMSAIVNKENWKEYFGPFAGRCYNYAMGPPDINKATFTQLTGFEKIAKKRARIIMEERDRVEFFDFCVV</sequence>
<gene>
    <name evidence="1" type="ORF">FCALED_LOCUS2822</name>
</gene>
<dbReference type="OrthoDB" id="2391221at2759"/>
<keyword evidence="2" id="KW-1185">Reference proteome</keyword>
<name>A0A9N8Z9K3_9GLOM</name>
<evidence type="ECO:0000313" key="2">
    <source>
        <dbReference type="Proteomes" id="UP000789570"/>
    </source>
</evidence>
<reference evidence="1" key="1">
    <citation type="submission" date="2021-06" db="EMBL/GenBank/DDBJ databases">
        <authorList>
            <person name="Kallberg Y."/>
            <person name="Tangrot J."/>
            <person name="Rosling A."/>
        </authorList>
    </citation>
    <scope>NUCLEOTIDE SEQUENCE</scope>
    <source>
        <strain evidence="1">UK204</strain>
    </source>
</reference>